<keyword evidence="1" id="KW-1133">Transmembrane helix</keyword>
<accession>A0A3D8SV96</accession>
<name>A0A3D8SV96_9EURO</name>
<reference evidence="2 3" key="1">
    <citation type="journal article" date="2018" name="IMA Fungus">
        <title>IMA Genome-F 9: Draft genome sequence of Annulohypoxylon stygium, Aspergillus mulundensis, Berkeleyomyces basicola (syn. Thielaviopsis basicola), Ceratocystis smalleyi, two Cercospora beticola strains, Coleophoma cylindrospora, Fusarium fracticaudum, Phialophora cf. hyalina, and Morchella septimelata.</title>
        <authorList>
            <person name="Wingfield B.D."/>
            <person name="Bills G.F."/>
            <person name="Dong Y."/>
            <person name="Huang W."/>
            <person name="Nel W.J."/>
            <person name="Swalarsk-Parry B.S."/>
            <person name="Vaghefi N."/>
            <person name="Wilken P.M."/>
            <person name="An Z."/>
            <person name="de Beer Z.W."/>
            <person name="De Vos L."/>
            <person name="Chen L."/>
            <person name="Duong T.A."/>
            <person name="Gao Y."/>
            <person name="Hammerbacher A."/>
            <person name="Kikkert J.R."/>
            <person name="Li Y."/>
            <person name="Li H."/>
            <person name="Li K."/>
            <person name="Li Q."/>
            <person name="Liu X."/>
            <person name="Ma X."/>
            <person name="Naidoo K."/>
            <person name="Pethybridge S.J."/>
            <person name="Sun J."/>
            <person name="Steenkamp E.T."/>
            <person name="van der Nest M.A."/>
            <person name="van Wyk S."/>
            <person name="Wingfield M.J."/>
            <person name="Xiong C."/>
            <person name="Yue Q."/>
            <person name="Zhang X."/>
        </authorList>
    </citation>
    <scope>NUCLEOTIDE SEQUENCE [LARGE SCALE GENOMIC DNA]</scope>
    <source>
        <strain evidence="2 3">DSM 5745</strain>
    </source>
</reference>
<dbReference type="Proteomes" id="UP000256690">
    <property type="component" value="Unassembled WGS sequence"/>
</dbReference>
<comment type="caution">
    <text evidence="2">The sequence shown here is derived from an EMBL/GenBank/DDBJ whole genome shotgun (WGS) entry which is preliminary data.</text>
</comment>
<dbReference type="GeneID" id="38112388"/>
<feature type="transmembrane region" description="Helical" evidence="1">
    <location>
        <begin position="87"/>
        <end position="109"/>
    </location>
</feature>
<keyword evidence="3" id="KW-1185">Reference proteome</keyword>
<dbReference type="RefSeq" id="XP_026607197.1">
    <property type="nucleotide sequence ID" value="XM_026744034.1"/>
</dbReference>
<dbReference type="STRING" id="1810919.A0A3D8SV96"/>
<organism evidence="2 3">
    <name type="scientific">Aspergillus mulundensis</name>
    <dbReference type="NCBI Taxonomy" id="1810919"/>
    <lineage>
        <taxon>Eukaryota</taxon>
        <taxon>Fungi</taxon>
        <taxon>Dikarya</taxon>
        <taxon>Ascomycota</taxon>
        <taxon>Pezizomycotina</taxon>
        <taxon>Eurotiomycetes</taxon>
        <taxon>Eurotiomycetidae</taxon>
        <taxon>Eurotiales</taxon>
        <taxon>Aspergillaceae</taxon>
        <taxon>Aspergillus</taxon>
        <taxon>Aspergillus subgen. Nidulantes</taxon>
    </lineage>
</organism>
<dbReference type="EMBL" id="PVWQ01000002">
    <property type="protein sequence ID" value="RDW90243.1"/>
    <property type="molecule type" value="Genomic_DNA"/>
</dbReference>
<keyword evidence="1" id="KW-0472">Membrane</keyword>
<protein>
    <recommendedName>
        <fullName evidence="4">MARVEL domain-containing protein</fullName>
    </recommendedName>
</protein>
<feature type="transmembrane region" description="Helical" evidence="1">
    <location>
        <begin position="202"/>
        <end position="225"/>
    </location>
</feature>
<evidence type="ECO:0000313" key="2">
    <source>
        <dbReference type="EMBL" id="RDW90243.1"/>
    </source>
</evidence>
<proteinExistence type="predicted"/>
<dbReference type="OrthoDB" id="3890746at2759"/>
<evidence type="ECO:0000313" key="3">
    <source>
        <dbReference type="Proteomes" id="UP000256690"/>
    </source>
</evidence>
<feature type="transmembrane region" description="Helical" evidence="1">
    <location>
        <begin position="121"/>
        <end position="144"/>
    </location>
</feature>
<feature type="transmembrane region" description="Helical" evidence="1">
    <location>
        <begin position="36"/>
        <end position="60"/>
    </location>
</feature>
<keyword evidence="1" id="KW-0812">Transmembrane</keyword>
<dbReference type="AlphaFoldDB" id="A0A3D8SV96"/>
<evidence type="ECO:0000256" key="1">
    <source>
        <dbReference type="SAM" id="Phobius"/>
    </source>
</evidence>
<sequence length="251" mass="27135">MASASLAESYHGSYHASCASNEEESSFLKRVRLLHWIRLGVSSLALGISIAIIACEAVPYRHYRDTSSFENIGLYLWPLNLDIRPTIAILACGCVVAFLSLLFIVVALLPSPHSHIRRANLAAVGVSTAGFIATLVSLVFAIYLPGSSYPTNFSSVETLHSWTCKWKAAHDLPLGFSDAANETASPAPVHFARDCAATRAGFILLGILIGVEVILGIAAGVGTWLELSVAKRRGQEQYQLEKVETSFGFKR</sequence>
<evidence type="ECO:0008006" key="4">
    <source>
        <dbReference type="Google" id="ProtNLM"/>
    </source>
</evidence>
<gene>
    <name evidence="2" type="ORF">DSM5745_02018</name>
</gene>